<reference evidence="2 4" key="1">
    <citation type="submission" date="2013-02" db="EMBL/GenBank/DDBJ databases">
        <title>The Genome Sequence of Enterococcus gilvus ATCC BAA-350.</title>
        <authorList>
            <consortium name="The Broad Institute Genome Sequencing Platform"/>
            <consortium name="The Broad Institute Genome Sequencing Center for Infectious Disease"/>
            <person name="Earl A.M."/>
            <person name="Gilmore M.S."/>
            <person name="Lebreton F."/>
            <person name="Walker B."/>
            <person name="Young S.K."/>
            <person name="Zeng Q."/>
            <person name="Gargeya S."/>
            <person name="Fitzgerald M."/>
            <person name="Haas B."/>
            <person name="Abouelleil A."/>
            <person name="Alvarado L."/>
            <person name="Arachchi H.M."/>
            <person name="Berlin A.M."/>
            <person name="Chapman S.B."/>
            <person name="Dewar J."/>
            <person name="Goldberg J."/>
            <person name="Griggs A."/>
            <person name="Gujja S."/>
            <person name="Hansen M."/>
            <person name="Howarth C."/>
            <person name="Imamovic A."/>
            <person name="Larimer J."/>
            <person name="McCowan C."/>
            <person name="Murphy C."/>
            <person name="Neiman D."/>
            <person name="Pearson M."/>
            <person name="Priest M."/>
            <person name="Roberts A."/>
            <person name="Saif S."/>
            <person name="Shea T."/>
            <person name="Sisk P."/>
            <person name="Sykes S."/>
            <person name="Wortman J."/>
            <person name="Nusbaum C."/>
            <person name="Birren B."/>
        </authorList>
    </citation>
    <scope>NUCLEOTIDE SEQUENCE [LARGE SCALE GENOMIC DNA]</scope>
    <source>
        <strain evidence="2 4">ATCC BAA-350</strain>
    </source>
</reference>
<sequence length="152" mass="17665">MAGRKSKKQKILDDALVQKDFERERVIEILKNLNRYTPVLHPLIELYLDACEVYYIKYSEWKDTGFRSTKQHTNKNGSRNEMKHPLAQQVEVWSEKKAKLLNALGLDMKHGELATADPLNAEHKRDQEKKNDEPEEQSGRLIQFKKMAGGSK</sequence>
<proteinExistence type="predicted"/>
<keyword evidence="5" id="KW-1185">Reference proteome</keyword>
<evidence type="ECO:0000313" key="5">
    <source>
        <dbReference type="Proteomes" id="UP000014160"/>
    </source>
</evidence>
<dbReference type="EMBL" id="ASWH01000001">
    <property type="protein sequence ID" value="EOW83012.1"/>
    <property type="molecule type" value="Genomic_DNA"/>
</dbReference>
<dbReference type="InterPro" id="IPR006448">
    <property type="entry name" value="Phage_term_ssu_P27"/>
</dbReference>
<dbReference type="AlphaFoldDB" id="R2XR90"/>
<evidence type="ECO:0000256" key="1">
    <source>
        <dbReference type="SAM" id="MobiDB-lite"/>
    </source>
</evidence>
<comment type="caution">
    <text evidence="2">The sequence shown here is derived from an EMBL/GenBank/DDBJ whole genome shotgun (WGS) entry which is preliminary data.</text>
</comment>
<feature type="region of interest" description="Disordered" evidence="1">
    <location>
        <begin position="113"/>
        <end position="152"/>
    </location>
</feature>
<evidence type="ECO:0008006" key="6">
    <source>
        <dbReference type="Google" id="ProtNLM"/>
    </source>
</evidence>
<dbReference type="Pfam" id="PF05119">
    <property type="entry name" value="Terminase_4"/>
    <property type="match status" value="1"/>
</dbReference>
<evidence type="ECO:0000313" key="3">
    <source>
        <dbReference type="EMBL" id="EOW83012.1"/>
    </source>
</evidence>
<dbReference type="HOGENOM" id="CLU_144692_0_0_9"/>
<dbReference type="PATRIC" id="fig|1158614.3.peg.1640"/>
<dbReference type="Proteomes" id="UP000013750">
    <property type="component" value="Unassembled WGS sequence"/>
</dbReference>
<organism evidence="2 4">
    <name type="scientific">Enterococcus gilvus ATCC BAA-350</name>
    <dbReference type="NCBI Taxonomy" id="1158614"/>
    <lineage>
        <taxon>Bacteria</taxon>
        <taxon>Bacillati</taxon>
        <taxon>Bacillota</taxon>
        <taxon>Bacilli</taxon>
        <taxon>Lactobacillales</taxon>
        <taxon>Enterococcaceae</taxon>
        <taxon>Enterococcus</taxon>
    </lineage>
</organism>
<evidence type="ECO:0000313" key="2">
    <source>
        <dbReference type="EMBL" id="EOI57414.1"/>
    </source>
</evidence>
<dbReference type="eggNOG" id="ENOG50340QQ">
    <property type="taxonomic scope" value="Bacteria"/>
</dbReference>
<gene>
    <name evidence="3" type="ORF">I592_02337</name>
    <name evidence="2" type="ORF">UKC_01630</name>
</gene>
<dbReference type="OrthoDB" id="2327083at2"/>
<dbReference type="RefSeq" id="WP_010780045.1">
    <property type="nucleotide sequence ID" value="NZ_ASWH01000001.1"/>
</dbReference>
<dbReference type="Proteomes" id="UP000014160">
    <property type="component" value="Unassembled WGS sequence"/>
</dbReference>
<evidence type="ECO:0000313" key="4">
    <source>
        <dbReference type="Proteomes" id="UP000013750"/>
    </source>
</evidence>
<feature type="region of interest" description="Disordered" evidence="1">
    <location>
        <begin position="67"/>
        <end position="87"/>
    </location>
</feature>
<name>R2XR90_9ENTE</name>
<feature type="compositionally biased region" description="Basic and acidic residues" evidence="1">
    <location>
        <begin position="120"/>
        <end position="132"/>
    </location>
</feature>
<dbReference type="EMBL" id="AJDQ01000006">
    <property type="protein sequence ID" value="EOI57414.1"/>
    <property type="molecule type" value="Genomic_DNA"/>
</dbReference>
<accession>R2XR90</accession>
<reference evidence="3 5" key="2">
    <citation type="submission" date="2013-03" db="EMBL/GenBank/DDBJ databases">
        <title>The Genome Sequence of Enterococcus gilvus ATCC BAA-350 (PacBio/Illumina hybrid assembly).</title>
        <authorList>
            <consortium name="The Broad Institute Genomics Platform"/>
            <consortium name="The Broad Institute Genome Sequencing Center for Infectious Disease"/>
            <person name="Earl A."/>
            <person name="Russ C."/>
            <person name="Gilmore M."/>
            <person name="Surin D."/>
            <person name="Walker B."/>
            <person name="Young S."/>
            <person name="Zeng Q."/>
            <person name="Gargeya S."/>
            <person name="Fitzgerald M."/>
            <person name="Haas B."/>
            <person name="Abouelleil A."/>
            <person name="Allen A.W."/>
            <person name="Alvarado L."/>
            <person name="Arachchi H.M."/>
            <person name="Berlin A.M."/>
            <person name="Chapman S.B."/>
            <person name="Gainer-Dewar J."/>
            <person name="Goldberg J."/>
            <person name="Griggs A."/>
            <person name="Gujja S."/>
            <person name="Hansen M."/>
            <person name="Howarth C."/>
            <person name="Imamovic A."/>
            <person name="Ireland A."/>
            <person name="Larimer J."/>
            <person name="McCowan C."/>
            <person name="Murphy C."/>
            <person name="Pearson M."/>
            <person name="Poon T.W."/>
            <person name="Priest M."/>
            <person name="Roberts A."/>
            <person name="Saif S."/>
            <person name="Shea T."/>
            <person name="Sisk P."/>
            <person name="Sykes S."/>
            <person name="Wortman J."/>
            <person name="Nusbaum C."/>
            <person name="Birren B."/>
        </authorList>
    </citation>
    <scope>NUCLEOTIDE SEQUENCE [LARGE SCALE GENOMIC DNA]</scope>
    <source>
        <strain evidence="3 5">ATCC BAA-350</strain>
    </source>
</reference>
<protein>
    <recommendedName>
        <fullName evidence="6">Terminase small subunit</fullName>
    </recommendedName>
</protein>